<dbReference type="Proteomes" id="UP000263619">
    <property type="component" value="Chromosome"/>
</dbReference>
<sequence length="384" mass="42556">MKEETKIIQNILSDPLTGAISTPIYQTSTYVQESPGIHKGFDYTRTNNPTRKILEKLITNLEYGYASLAFSSGLASVDAVLKLLKIGDEIIAVDDIYGGTFRLLNLYKKLGISTNFVDTTDIEKTISSISDNTKLIWLESPTNPTLKISDIEFISNKSKKKNPTVLVVVDNTFASPAIQNPLKLGADIVVHSATKYLSGHSDVLAGLITVKNIDLYEKLKYIQNATGGVLSPIDCWLTIRGVQTLYLRIKKQSKSAYKIASFLKDKKNSDKIDKIYYPGLSHHKNHFIAVKQQRYFGGIISFSLKKNTIESAKQVVTSTRLFKLAESLGGTKSLICHPVTMTHKSTPLDIRINAGIQDSMIRLSIGIENVDDLIEDLDQALKAL</sequence>
<dbReference type="InterPro" id="IPR015424">
    <property type="entry name" value="PyrdxlP-dep_Trfase"/>
</dbReference>
<keyword evidence="7" id="KW-1185">Reference proteome</keyword>
<dbReference type="PANTHER" id="PTHR11808:SF15">
    <property type="entry name" value="CYSTATHIONINE GAMMA-LYASE"/>
    <property type="match status" value="1"/>
</dbReference>
<dbReference type="GO" id="GO:0005737">
    <property type="term" value="C:cytoplasm"/>
    <property type="evidence" value="ECO:0007669"/>
    <property type="project" value="TreeGrafter"/>
</dbReference>
<dbReference type="FunFam" id="3.90.1150.10:FF:000033">
    <property type="entry name" value="Cystathionine gamma-synthase"/>
    <property type="match status" value="1"/>
</dbReference>
<dbReference type="InterPro" id="IPR015422">
    <property type="entry name" value="PyrdxlP-dep_Trfase_small"/>
</dbReference>
<organism evidence="6 7">
    <name type="scientific">Blattabacterium cuenoti STAT</name>
    <dbReference type="NCBI Taxonomy" id="1457030"/>
    <lineage>
        <taxon>Bacteria</taxon>
        <taxon>Pseudomonadati</taxon>
        <taxon>Bacteroidota</taxon>
        <taxon>Flavobacteriia</taxon>
        <taxon>Flavobacteriales</taxon>
        <taxon>Blattabacteriaceae</taxon>
        <taxon>Blattabacterium</taxon>
    </lineage>
</organism>
<evidence type="ECO:0000256" key="2">
    <source>
        <dbReference type="ARBA" id="ARBA00009077"/>
    </source>
</evidence>
<proteinExistence type="inferred from homology"/>
<dbReference type="EMBL" id="AP014608">
    <property type="protein sequence ID" value="BBA17012.1"/>
    <property type="molecule type" value="Genomic_DNA"/>
</dbReference>
<protein>
    <submittedName>
        <fullName evidence="6">Cystathionine gamma-synthase/cystathioninebeta-lyase</fullName>
    </submittedName>
</protein>
<dbReference type="InterPro" id="IPR015421">
    <property type="entry name" value="PyrdxlP-dep_Trfase_major"/>
</dbReference>
<keyword evidence="3 4" id="KW-0663">Pyridoxal phosphate</keyword>
<dbReference type="GO" id="GO:0019343">
    <property type="term" value="P:cysteine biosynthetic process via cystathionine"/>
    <property type="evidence" value="ECO:0007669"/>
    <property type="project" value="TreeGrafter"/>
</dbReference>
<evidence type="ECO:0000313" key="6">
    <source>
        <dbReference type="EMBL" id="BBA17012.1"/>
    </source>
</evidence>
<dbReference type="OrthoDB" id="9803729at2"/>
<dbReference type="SUPFAM" id="SSF53383">
    <property type="entry name" value="PLP-dependent transferases"/>
    <property type="match status" value="1"/>
</dbReference>
<evidence type="ECO:0000256" key="1">
    <source>
        <dbReference type="ARBA" id="ARBA00001933"/>
    </source>
</evidence>
<dbReference type="AlphaFoldDB" id="A0A224AJD1"/>
<name>A0A224AJD1_9FLAO</name>
<dbReference type="CDD" id="cd00614">
    <property type="entry name" value="CGS_like"/>
    <property type="match status" value="1"/>
</dbReference>
<dbReference type="GO" id="GO:0003962">
    <property type="term" value="F:cystathionine gamma-synthase activity"/>
    <property type="evidence" value="ECO:0007669"/>
    <property type="project" value="TreeGrafter"/>
</dbReference>
<comment type="cofactor">
    <cofactor evidence="1 5">
        <name>pyridoxal 5'-phosphate</name>
        <dbReference type="ChEBI" id="CHEBI:597326"/>
    </cofactor>
</comment>
<dbReference type="Pfam" id="PF01053">
    <property type="entry name" value="Cys_Met_Meta_PP"/>
    <property type="match status" value="1"/>
</dbReference>
<gene>
    <name evidence="6" type="primary">metBC</name>
    <name evidence="6" type="ORF">STAT_069</name>
</gene>
<reference evidence="6 7" key="1">
    <citation type="submission" date="2014-06" db="EMBL/GenBank/DDBJ databases">
        <title>Genome sequence of the intracellular symbiont Blattabacterium cuenoti, strain STAT from the wood feeding cockroach Salganea taiwanensis taiwanensis.</title>
        <authorList>
            <person name="Kinjo Y."/>
            <person name="Ohkuma M."/>
            <person name="Tokuda G."/>
        </authorList>
    </citation>
    <scope>NUCLEOTIDE SEQUENCE [LARGE SCALE GENOMIC DNA]</scope>
    <source>
        <strain evidence="6 7">STAT</strain>
    </source>
</reference>
<comment type="similarity">
    <text evidence="2 5">Belongs to the trans-sulfuration enzymes family.</text>
</comment>
<dbReference type="InterPro" id="IPR054542">
    <property type="entry name" value="Cys_met_metab_PP"/>
</dbReference>
<evidence type="ECO:0000256" key="4">
    <source>
        <dbReference type="PIRSR" id="PIRSR001434-2"/>
    </source>
</evidence>
<dbReference type="PROSITE" id="PS00868">
    <property type="entry name" value="CYS_MET_METAB_PP"/>
    <property type="match status" value="1"/>
</dbReference>
<evidence type="ECO:0000256" key="3">
    <source>
        <dbReference type="ARBA" id="ARBA00022898"/>
    </source>
</evidence>
<keyword evidence="6" id="KW-0456">Lyase</keyword>
<evidence type="ECO:0000256" key="5">
    <source>
        <dbReference type="RuleBase" id="RU362118"/>
    </source>
</evidence>
<dbReference type="GO" id="GO:0019346">
    <property type="term" value="P:transsulfuration"/>
    <property type="evidence" value="ECO:0007669"/>
    <property type="project" value="InterPro"/>
</dbReference>
<dbReference type="FunFam" id="3.40.640.10:FF:000009">
    <property type="entry name" value="Cystathionine gamma-synthase homolog"/>
    <property type="match status" value="1"/>
</dbReference>
<dbReference type="RefSeq" id="WP_119305310.1">
    <property type="nucleotide sequence ID" value="NZ_AP014608.1"/>
</dbReference>
<dbReference type="GO" id="GO:0030170">
    <property type="term" value="F:pyridoxal phosphate binding"/>
    <property type="evidence" value="ECO:0007669"/>
    <property type="project" value="InterPro"/>
</dbReference>
<dbReference type="Gene3D" id="3.90.1150.10">
    <property type="entry name" value="Aspartate Aminotransferase, domain 1"/>
    <property type="match status" value="1"/>
</dbReference>
<dbReference type="GO" id="GO:0009086">
    <property type="term" value="P:methionine biosynthetic process"/>
    <property type="evidence" value="ECO:0007669"/>
    <property type="project" value="UniProtKB-ARBA"/>
</dbReference>
<evidence type="ECO:0000313" key="7">
    <source>
        <dbReference type="Proteomes" id="UP000263619"/>
    </source>
</evidence>
<feature type="modified residue" description="N6-(pyridoxal phosphate)lysine" evidence="4">
    <location>
        <position position="195"/>
    </location>
</feature>
<dbReference type="Gene3D" id="3.40.640.10">
    <property type="entry name" value="Type I PLP-dependent aspartate aminotransferase-like (Major domain)"/>
    <property type="match status" value="1"/>
</dbReference>
<dbReference type="PANTHER" id="PTHR11808">
    <property type="entry name" value="TRANS-SULFURATION ENZYME FAMILY MEMBER"/>
    <property type="match status" value="1"/>
</dbReference>
<dbReference type="GO" id="GO:0004123">
    <property type="term" value="F:cystathionine gamma-lyase activity"/>
    <property type="evidence" value="ECO:0007669"/>
    <property type="project" value="TreeGrafter"/>
</dbReference>
<dbReference type="InterPro" id="IPR000277">
    <property type="entry name" value="Cys/Met-Metab_PyrdxlP-dep_enz"/>
</dbReference>
<accession>A0A224AJD1</accession>
<dbReference type="PIRSF" id="PIRSF001434">
    <property type="entry name" value="CGS"/>
    <property type="match status" value="1"/>
</dbReference>